<protein>
    <recommendedName>
        <fullName evidence="13">Receptor-like serine/threonine-protein kinase</fullName>
        <ecNumber evidence="13">2.7.11.1</ecNumber>
    </recommendedName>
</protein>
<dbReference type="Gene3D" id="3.30.200.20">
    <property type="entry name" value="Phosphorylase Kinase, domain 1"/>
    <property type="match status" value="1"/>
</dbReference>
<dbReference type="CDD" id="cd01098">
    <property type="entry name" value="PAN_AP_plant"/>
    <property type="match status" value="1"/>
</dbReference>
<comment type="catalytic activity">
    <reaction evidence="13">
        <text>L-seryl-[protein] + ATP = O-phospho-L-seryl-[protein] + ADP + H(+)</text>
        <dbReference type="Rhea" id="RHEA:17989"/>
        <dbReference type="Rhea" id="RHEA-COMP:9863"/>
        <dbReference type="Rhea" id="RHEA-COMP:11604"/>
        <dbReference type="ChEBI" id="CHEBI:15378"/>
        <dbReference type="ChEBI" id="CHEBI:29999"/>
        <dbReference type="ChEBI" id="CHEBI:30616"/>
        <dbReference type="ChEBI" id="CHEBI:83421"/>
        <dbReference type="ChEBI" id="CHEBI:456216"/>
        <dbReference type="EC" id="2.7.11.1"/>
    </reaction>
</comment>
<evidence type="ECO:0000256" key="11">
    <source>
        <dbReference type="ARBA" id="ARBA00023157"/>
    </source>
</evidence>
<dbReference type="PROSITE" id="PS50927">
    <property type="entry name" value="BULB_LECTIN"/>
    <property type="match status" value="1"/>
</dbReference>
<dbReference type="SUPFAM" id="SSF51110">
    <property type="entry name" value="alpha-D-mannose-specific plant lectins"/>
    <property type="match status" value="1"/>
</dbReference>
<sequence length="814" mass="92663">MSFTNTKPWLYLLLLLLFILSFRTQKSKGLDTLAVGQSLSGNQTLTSQGGTFELGFFTPGNSKNYYIGIWYKGLPNKTVVWVANRNEPLSDSSLPELKLFQDGNLVLLNQFKTPIWSTNSISNIAHSTSAMLLDNGNFVIRGLSNSSNVILWQSLDYPTDSWLPGWKVGFNKIRNSKYSLTSWRSPENPAPSLFSFELDPSGTTFMLFWNESKMYWTSGEWTGKIFKLIPEMELDIYIKNVTQVSNENEIYFTYEASFNTTLPRYVIEPTGQFRPYWGNNFTRLGLYWTRPLEKCQVHAFCGGFSTCSQDRSTVCDCMHGFEPRVMKNWELEDHTDGCVRRTRLNCSNGENDGFFMIQKARLPVNSESVAVGSIENCKVACLSDCFCTAYAYDNECLIWKGDLYNLQELSSDDKTGKEFYVRLAESELEPVVNTAKKSDKKAWLIVGAIVGFFIFFGIVMLLIWIQRRKTGTFEGDEGSLVVFQYRDIRRATKNFSEKLGEGGFGTVFRGTLPNSTAIAVKRLKNQEQGEKQDKQFLTEVSTIGMIQHINLIRLRGFCIKGMERFLVFDYMLNGSLESHLFRKDLNVLDWKTRYKIALGTARGLAYLHEKCRDCIIHCDIKPENILLDADYNSKVADFGLAKLIGREFSHVLTTIRGTVGYLAPEWISGEAITPKADVFSYGMLLFEIISGRRNRELFHDGPDIYFPVRVFNIINQGEDILSLLDQKLESNADAEELNRACRVACWCIQFDERDRPTMGQVVKVLEGVLEVGLCPTPRFLQALGENSIHYIICQETSSGSKHMHEDDIISTFQC</sequence>
<dbReference type="GO" id="GO:0005524">
    <property type="term" value="F:ATP binding"/>
    <property type="evidence" value="ECO:0007669"/>
    <property type="project" value="UniProtKB-UniRule"/>
</dbReference>
<dbReference type="PROSITE" id="PS00107">
    <property type="entry name" value="PROTEIN_KINASE_ATP"/>
    <property type="match status" value="1"/>
</dbReference>
<keyword evidence="7 13" id="KW-0418">Kinase</keyword>
<organism evidence="20 21">
    <name type="scientific">Ilex paraguariensis</name>
    <name type="common">yerba mate</name>
    <dbReference type="NCBI Taxonomy" id="185542"/>
    <lineage>
        <taxon>Eukaryota</taxon>
        <taxon>Viridiplantae</taxon>
        <taxon>Streptophyta</taxon>
        <taxon>Embryophyta</taxon>
        <taxon>Tracheophyta</taxon>
        <taxon>Spermatophyta</taxon>
        <taxon>Magnoliopsida</taxon>
        <taxon>eudicotyledons</taxon>
        <taxon>Gunneridae</taxon>
        <taxon>Pentapetalae</taxon>
        <taxon>asterids</taxon>
        <taxon>campanulids</taxon>
        <taxon>Aquifoliales</taxon>
        <taxon>Aquifoliaceae</taxon>
        <taxon>Ilex</taxon>
    </lineage>
</organism>
<dbReference type="InterPro" id="IPR003609">
    <property type="entry name" value="Pan_app"/>
</dbReference>
<dbReference type="GO" id="GO:0016020">
    <property type="term" value="C:membrane"/>
    <property type="evidence" value="ECO:0007669"/>
    <property type="project" value="UniProtKB-SubCell"/>
</dbReference>
<accession>A0ABC8RX86</accession>
<dbReference type="AlphaFoldDB" id="A0ABC8RX86"/>
<dbReference type="SMART" id="SM00108">
    <property type="entry name" value="B_lectin"/>
    <property type="match status" value="1"/>
</dbReference>
<dbReference type="Pfam" id="PF08276">
    <property type="entry name" value="PAN_2"/>
    <property type="match status" value="1"/>
</dbReference>
<feature type="binding site" evidence="14">
    <location>
        <position position="521"/>
    </location>
    <ligand>
        <name>ATP</name>
        <dbReference type="ChEBI" id="CHEBI:30616"/>
    </ligand>
</feature>
<dbReference type="Pfam" id="PF01453">
    <property type="entry name" value="B_lectin"/>
    <property type="match status" value="1"/>
</dbReference>
<evidence type="ECO:0000259" key="19">
    <source>
        <dbReference type="PROSITE" id="PS50948"/>
    </source>
</evidence>
<name>A0ABC8RX86_9AQUA</name>
<dbReference type="Proteomes" id="UP001642360">
    <property type="component" value="Unassembled WGS sequence"/>
</dbReference>
<evidence type="ECO:0000256" key="13">
    <source>
        <dbReference type="PIRNR" id="PIRNR000641"/>
    </source>
</evidence>
<evidence type="ECO:0000313" key="21">
    <source>
        <dbReference type="Proteomes" id="UP001642360"/>
    </source>
</evidence>
<gene>
    <name evidence="20" type="ORF">ILEXP_LOCUS17542</name>
</gene>
<dbReference type="PANTHER" id="PTHR47974">
    <property type="entry name" value="OS07G0415500 PROTEIN"/>
    <property type="match status" value="1"/>
</dbReference>
<evidence type="ECO:0000256" key="2">
    <source>
        <dbReference type="ARBA" id="ARBA00022527"/>
    </source>
</evidence>
<feature type="chain" id="PRO_5044846054" description="Receptor-like serine/threonine-protein kinase" evidence="16">
    <location>
        <begin position="30"/>
        <end position="814"/>
    </location>
</feature>
<dbReference type="Gene3D" id="2.90.10.10">
    <property type="entry name" value="Bulb-type lectin domain"/>
    <property type="match status" value="1"/>
</dbReference>
<dbReference type="FunFam" id="1.10.510.10:FF:000227">
    <property type="entry name" value="Serine/threonine-protein kinase"/>
    <property type="match status" value="1"/>
</dbReference>
<keyword evidence="6 13" id="KW-0547">Nucleotide-binding</keyword>
<dbReference type="InterPro" id="IPR000719">
    <property type="entry name" value="Prot_kinase_dom"/>
</dbReference>
<dbReference type="InterPro" id="IPR008271">
    <property type="entry name" value="Ser/Thr_kinase_AS"/>
</dbReference>
<dbReference type="PANTHER" id="PTHR47974:SF19">
    <property type="entry name" value="RECEPTOR-LIKE SERINE_THREONINE-PROTEIN KINASE"/>
    <property type="match status" value="1"/>
</dbReference>
<dbReference type="EC" id="2.7.11.1" evidence="13"/>
<evidence type="ECO:0000256" key="16">
    <source>
        <dbReference type="SAM" id="SignalP"/>
    </source>
</evidence>
<dbReference type="Gene3D" id="1.10.510.10">
    <property type="entry name" value="Transferase(Phosphotransferase) domain 1"/>
    <property type="match status" value="1"/>
</dbReference>
<dbReference type="PIRSF" id="PIRSF000641">
    <property type="entry name" value="SRK"/>
    <property type="match status" value="1"/>
</dbReference>
<evidence type="ECO:0000256" key="12">
    <source>
        <dbReference type="ARBA" id="ARBA00023180"/>
    </source>
</evidence>
<dbReference type="PROSITE" id="PS50011">
    <property type="entry name" value="PROTEIN_KINASE_DOM"/>
    <property type="match status" value="1"/>
</dbReference>
<comment type="catalytic activity">
    <reaction evidence="13">
        <text>L-threonyl-[protein] + ATP = O-phospho-L-threonyl-[protein] + ADP + H(+)</text>
        <dbReference type="Rhea" id="RHEA:46608"/>
        <dbReference type="Rhea" id="RHEA-COMP:11060"/>
        <dbReference type="Rhea" id="RHEA-COMP:11605"/>
        <dbReference type="ChEBI" id="CHEBI:15378"/>
        <dbReference type="ChEBI" id="CHEBI:30013"/>
        <dbReference type="ChEBI" id="CHEBI:30616"/>
        <dbReference type="ChEBI" id="CHEBI:61977"/>
        <dbReference type="ChEBI" id="CHEBI:456216"/>
        <dbReference type="EC" id="2.7.11.1"/>
    </reaction>
</comment>
<keyword evidence="8 13" id="KW-0067">ATP-binding</keyword>
<dbReference type="FunFam" id="2.90.10.10:FF:000002">
    <property type="entry name" value="Serine/threonine-protein kinase"/>
    <property type="match status" value="1"/>
</dbReference>
<evidence type="ECO:0000256" key="9">
    <source>
        <dbReference type="ARBA" id="ARBA00022989"/>
    </source>
</evidence>
<feature type="signal peptide" evidence="16">
    <location>
        <begin position="1"/>
        <end position="29"/>
    </location>
</feature>
<keyword evidence="2 13" id="KW-0723">Serine/threonine-protein kinase</keyword>
<keyword evidence="10 15" id="KW-0472">Membrane</keyword>
<keyword evidence="11" id="KW-1015">Disulfide bond</keyword>
<evidence type="ECO:0000259" key="18">
    <source>
        <dbReference type="PROSITE" id="PS50927"/>
    </source>
</evidence>
<dbReference type="EMBL" id="CAUOFW020001881">
    <property type="protein sequence ID" value="CAK9149497.1"/>
    <property type="molecule type" value="Genomic_DNA"/>
</dbReference>
<dbReference type="Pfam" id="PF00069">
    <property type="entry name" value="Pkinase"/>
    <property type="match status" value="1"/>
</dbReference>
<feature type="domain" description="Bulb-type lectin" evidence="18">
    <location>
        <begin position="30"/>
        <end position="153"/>
    </location>
</feature>
<reference evidence="20 21" key="1">
    <citation type="submission" date="2024-02" db="EMBL/GenBank/DDBJ databases">
        <authorList>
            <person name="Vignale AGUSTIN F."/>
            <person name="Sosa J E."/>
            <person name="Modenutti C."/>
        </authorList>
    </citation>
    <scope>NUCLEOTIDE SEQUENCE [LARGE SCALE GENOMIC DNA]</scope>
</reference>
<evidence type="ECO:0000256" key="5">
    <source>
        <dbReference type="ARBA" id="ARBA00022729"/>
    </source>
</evidence>
<proteinExistence type="inferred from homology"/>
<keyword evidence="21" id="KW-1185">Reference proteome</keyword>
<dbReference type="CDD" id="cd14066">
    <property type="entry name" value="STKc_IRAK"/>
    <property type="match status" value="1"/>
</dbReference>
<evidence type="ECO:0000256" key="8">
    <source>
        <dbReference type="ARBA" id="ARBA00022840"/>
    </source>
</evidence>
<dbReference type="SMART" id="SM00220">
    <property type="entry name" value="S_TKc"/>
    <property type="match status" value="1"/>
</dbReference>
<dbReference type="CDD" id="cd00028">
    <property type="entry name" value="B_lectin"/>
    <property type="match status" value="1"/>
</dbReference>
<keyword evidence="4 15" id="KW-0812">Transmembrane</keyword>
<dbReference type="InterPro" id="IPR036426">
    <property type="entry name" value="Bulb-type_lectin_dom_sf"/>
</dbReference>
<dbReference type="InterPro" id="IPR011009">
    <property type="entry name" value="Kinase-like_dom_sf"/>
</dbReference>
<dbReference type="SUPFAM" id="SSF56112">
    <property type="entry name" value="Protein kinase-like (PK-like)"/>
    <property type="match status" value="1"/>
</dbReference>
<evidence type="ECO:0000256" key="15">
    <source>
        <dbReference type="SAM" id="Phobius"/>
    </source>
</evidence>
<evidence type="ECO:0000259" key="17">
    <source>
        <dbReference type="PROSITE" id="PS50011"/>
    </source>
</evidence>
<dbReference type="InterPro" id="IPR017441">
    <property type="entry name" value="Protein_kinase_ATP_BS"/>
</dbReference>
<evidence type="ECO:0000256" key="14">
    <source>
        <dbReference type="PROSITE-ProRule" id="PRU10141"/>
    </source>
</evidence>
<keyword evidence="3 13" id="KW-0808">Transferase</keyword>
<evidence type="ECO:0000256" key="6">
    <source>
        <dbReference type="ARBA" id="ARBA00022741"/>
    </source>
</evidence>
<feature type="domain" description="Apple" evidence="19">
    <location>
        <begin position="346"/>
        <end position="424"/>
    </location>
</feature>
<dbReference type="GO" id="GO:0004674">
    <property type="term" value="F:protein serine/threonine kinase activity"/>
    <property type="evidence" value="ECO:0007669"/>
    <property type="project" value="UniProtKB-KW"/>
</dbReference>
<evidence type="ECO:0000313" key="20">
    <source>
        <dbReference type="EMBL" id="CAK9149497.1"/>
    </source>
</evidence>
<evidence type="ECO:0000256" key="10">
    <source>
        <dbReference type="ARBA" id="ARBA00023136"/>
    </source>
</evidence>
<dbReference type="Pfam" id="PF00954">
    <property type="entry name" value="S_locus_glycop"/>
    <property type="match status" value="1"/>
</dbReference>
<evidence type="ECO:0000256" key="4">
    <source>
        <dbReference type="ARBA" id="ARBA00022692"/>
    </source>
</evidence>
<evidence type="ECO:0000256" key="1">
    <source>
        <dbReference type="ARBA" id="ARBA00004167"/>
    </source>
</evidence>
<dbReference type="InterPro" id="IPR001480">
    <property type="entry name" value="Bulb-type_lectin_dom"/>
</dbReference>
<dbReference type="PROSITE" id="PS50948">
    <property type="entry name" value="PAN"/>
    <property type="match status" value="1"/>
</dbReference>
<feature type="domain" description="Protein kinase" evidence="17">
    <location>
        <begin position="493"/>
        <end position="769"/>
    </location>
</feature>
<evidence type="ECO:0000256" key="7">
    <source>
        <dbReference type="ARBA" id="ARBA00022777"/>
    </source>
</evidence>
<evidence type="ECO:0000256" key="3">
    <source>
        <dbReference type="ARBA" id="ARBA00022679"/>
    </source>
</evidence>
<dbReference type="InterPro" id="IPR024171">
    <property type="entry name" value="SRK-like_kinase"/>
</dbReference>
<dbReference type="SMART" id="SM00473">
    <property type="entry name" value="PAN_AP"/>
    <property type="match status" value="1"/>
</dbReference>
<dbReference type="InterPro" id="IPR000858">
    <property type="entry name" value="S_locus_glycoprot_dom"/>
</dbReference>
<feature type="transmembrane region" description="Helical" evidence="15">
    <location>
        <begin position="442"/>
        <end position="465"/>
    </location>
</feature>
<comment type="similarity">
    <text evidence="13">Belongs to the protein kinase superfamily. Ser/Thr protein kinase family.</text>
</comment>
<dbReference type="PROSITE" id="PS00108">
    <property type="entry name" value="PROTEIN_KINASE_ST"/>
    <property type="match status" value="1"/>
</dbReference>
<comment type="caution">
    <text evidence="20">The sequence shown here is derived from an EMBL/GenBank/DDBJ whole genome shotgun (WGS) entry which is preliminary data.</text>
</comment>
<comment type="subcellular location">
    <subcellularLocation>
        <location evidence="1">Membrane</location>
        <topology evidence="1">Single-pass membrane protein</topology>
    </subcellularLocation>
</comment>
<keyword evidence="12" id="KW-0325">Glycoprotein</keyword>
<dbReference type="FunFam" id="3.30.200.20:FF:000178">
    <property type="entry name" value="serine/threonine-protein kinase PBS1-like"/>
    <property type="match status" value="1"/>
</dbReference>
<keyword evidence="9 15" id="KW-1133">Transmembrane helix</keyword>
<keyword evidence="5 16" id="KW-0732">Signal</keyword>